<accession>A0A372JCM7</accession>
<gene>
    <name evidence="1" type="ORF">DZF91_31205</name>
</gene>
<name>A0A372JCM7_9ACTN</name>
<dbReference type="EMBL" id="QURH01000925">
    <property type="protein sequence ID" value="RFU37757.1"/>
    <property type="molecule type" value="Genomic_DNA"/>
</dbReference>
<keyword evidence="2" id="KW-1185">Reference proteome</keyword>
<dbReference type="Pfam" id="PF06224">
    <property type="entry name" value="AlkZ-like"/>
    <property type="match status" value="1"/>
</dbReference>
<dbReference type="AlphaFoldDB" id="A0A372JCM7"/>
<dbReference type="GO" id="GO:0003677">
    <property type="term" value="F:DNA binding"/>
    <property type="evidence" value="ECO:0007669"/>
    <property type="project" value="UniProtKB-KW"/>
</dbReference>
<organism evidence="1 2">
    <name type="scientific">Actinomadura logoneensis</name>
    <dbReference type="NCBI Taxonomy" id="2293572"/>
    <lineage>
        <taxon>Bacteria</taxon>
        <taxon>Bacillati</taxon>
        <taxon>Actinomycetota</taxon>
        <taxon>Actinomycetes</taxon>
        <taxon>Streptosporangiales</taxon>
        <taxon>Thermomonosporaceae</taxon>
        <taxon>Actinomadura</taxon>
    </lineage>
</organism>
<protein>
    <submittedName>
        <fullName evidence="1">Winged helix DNA-binding domain-containing protein</fullName>
    </submittedName>
</protein>
<sequence>MTDVLTLRGLNRATLARQHLLERADLPAIDMVEHLAGMQSQAPLAPYVGLWTRLRDFTTDELSALTEQRRVVRLHLMRNTVHLVSARDCLGWRPLFHSLYAAHLNGRFRDTLPGVDPDALAEQARRLLRERPLTRGRLGALLAERWPDAEPEALAHAATRRLALCQVPPRGVWGAGGGAAWAPVQDFLGAPLRPVPVDALVLRYLGAFGPAQVADVQVWSGLTRLREVVERLPLRTFRGPDGQTLYDLPDAPRPAGDTPAPPRFLPAYDNLLLSHRDRTRVILDGRAVPLPPGNGATTGTFLVDGMWQGTWRLQDRVLRVEPFTPLGRPDRDALLAEAARLCAFLAPRETCDVVLDGP</sequence>
<evidence type="ECO:0000313" key="2">
    <source>
        <dbReference type="Proteomes" id="UP000261811"/>
    </source>
</evidence>
<dbReference type="RefSeq" id="WP_117360661.1">
    <property type="nucleotide sequence ID" value="NZ_QURH01000925.1"/>
</dbReference>
<dbReference type="InterPro" id="IPR009351">
    <property type="entry name" value="AlkZ-like"/>
</dbReference>
<keyword evidence="1" id="KW-0238">DNA-binding</keyword>
<proteinExistence type="predicted"/>
<dbReference type="PANTHER" id="PTHR38479:SF2">
    <property type="entry name" value="WINGED HELIX DNA-BINDING DOMAIN-CONTAINING PROTEIN"/>
    <property type="match status" value="1"/>
</dbReference>
<comment type="caution">
    <text evidence="1">The sequence shown here is derived from an EMBL/GenBank/DDBJ whole genome shotgun (WGS) entry which is preliminary data.</text>
</comment>
<dbReference type="OrthoDB" id="9148135at2"/>
<evidence type="ECO:0000313" key="1">
    <source>
        <dbReference type="EMBL" id="RFU37757.1"/>
    </source>
</evidence>
<dbReference type="Proteomes" id="UP000261811">
    <property type="component" value="Unassembled WGS sequence"/>
</dbReference>
<dbReference type="PANTHER" id="PTHR38479">
    <property type="entry name" value="LMO0824 PROTEIN"/>
    <property type="match status" value="1"/>
</dbReference>
<reference evidence="1 2" key="1">
    <citation type="submission" date="2018-08" db="EMBL/GenBank/DDBJ databases">
        <title>Actinomadura jelena sp. nov., a novel Actinomycete isolated from soil in Chad.</title>
        <authorList>
            <person name="Shi L."/>
        </authorList>
    </citation>
    <scope>NUCLEOTIDE SEQUENCE [LARGE SCALE GENOMIC DNA]</scope>
    <source>
        <strain evidence="1 2">NEAU-G17</strain>
    </source>
</reference>